<gene>
    <name evidence="1" type="ORF">ASJ81_20165</name>
</gene>
<dbReference type="AlphaFoldDB" id="A0A2A2HSX2"/>
<keyword evidence="2" id="KW-1185">Reference proteome</keyword>
<dbReference type="RefSeq" id="WP_095644524.1">
    <property type="nucleotide sequence ID" value="NZ_LMVP01000219.1"/>
</dbReference>
<evidence type="ECO:0000313" key="2">
    <source>
        <dbReference type="Proteomes" id="UP000218164"/>
    </source>
</evidence>
<organism evidence="1 2">
    <name type="scientific">Methanosarcina spelaei</name>
    <dbReference type="NCBI Taxonomy" id="1036679"/>
    <lineage>
        <taxon>Archaea</taxon>
        <taxon>Methanobacteriati</taxon>
        <taxon>Methanobacteriota</taxon>
        <taxon>Stenosarchaea group</taxon>
        <taxon>Methanomicrobia</taxon>
        <taxon>Methanosarcinales</taxon>
        <taxon>Methanosarcinaceae</taxon>
        <taxon>Methanosarcina</taxon>
    </lineage>
</organism>
<accession>A0A2A2HSX2</accession>
<reference evidence="1 2" key="1">
    <citation type="journal article" date="2017" name="BMC Genomics">
        <title>Genomic analysis of methanogenic archaea reveals a shift towards energy conservation.</title>
        <authorList>
            <person name="Gilmore S.P."/>
            <person name="Henske J.K."/>
            <person name="Sexton J.A."/>
            <person name="Solomon K.V."/>
            <person name="Seppala S."/>
            <person name="Yoo J.I."/>
            <person name="Huyett L.M."/>
            <person name="Pressman A."/>
            <person name="Cogan J.Z."/>
            <person name="Kivenson V."/>
            <person name="Peng X."/>
            <person name="Tan Y."/>
            <person name="Valentine D.L."/>
            <person name="O'Malley M.A."/>
        </authorList>
    </citation>
    <scope>NUCLEOTIDE SEQUENCE [LARGE SCALE GENOMIC DNA]</scope>
    <source>
        <strain evidence="1 2">MC-15</strain>
    </source>
</reference>
<sequence length="158" mass="17570">MSSILEKYTYEDLSNKSDTIVIGTVMETLPSRWNSIDGTKSDTIDEFTLDNLIYTDIKISVDSYVKNPLSSKEIIVRVVGGKVGKDRFVSEDEPSFKSGERVLLYLHEDDNPATKDTSPDHFVVTGYMQGKFTLTGDGKAVGCDETISQDKLLSTIEK</sequence>
<dbReference type="OrthoDB" id="125552at2157"/>
<protein>
    <submittedName>
        <fullName evidence="1">Uncharacterized protein</fullName>
    </submittedName>
</protein>
<name>A0A2A2HSX2_9EURY</name>
<comment type="caution">
    <text evidence="1">The sequence shown here is derived from an EMBL/GenBank/DDBJ whole genome shotgun (WGS) entry which is preliminary data.</text>
</comment>
<evidence type="ECO:0000313" key="1">
    <source>
        <dbReference type="EMBL" id="PAV12601.1"/>
    </source>
</evidence>
<dbReference type="EMBL" id="LMVP01000219">
    <property type="protein sequence ID" value="PAV12601.1"/>
    <property type="molecule type" value="Genomic_DNA"/>
</dbReference>
<proteinExistence type="predicted"/>
<dbReference type="Proteomes" id="UP000218164">
    <property type="component" value="Unassembled WGS sequence"/>
</dbReference>